<dbReference type="GO" id="GO:0008270">
    <property type="term" value="F:zinc ion binding"/>
    <property type="evidence" value="ECO:0007669"/>
    <property type="project" value="UniProtKB-KW"/>
</dbReference>
<dbReference type="PANTHER" id="PTHR21020:SF0">
    <property type="entry name" value="ZINC FINGER PROTEIN 800"/>
    <property type="match status" value="1"/>
</dbReference>
<dbReference type="InterPro" id="IPR013087">
    <property type="entry name" value="Znf_C2H2_type"/>
</dbReference>
<dbReference type="PANTHER" id="PTHR21020">
    <property type="entry name" value="ZINC FINGER PROTEIN 800"/>
    <property type="match status" value="1"/>
</dbReference>
<dbReference type="SUPFAM" id="SSF57667">
    <property type="entry name" value="beta-beta-alpha zinc fingers"/>
    <property type="match status" value="1"/>
</dbReference>
<keyword evidence="1" id="KW-0863">Zinc-finger</keyword>
<feature type="compositionally biased region" description="Basic and acidic residues" evidence="2">
    <location>
        <begin position="593"/>
        <end position="605"/>
    </location>
</feature>
<feature type="compositionally biased region" description="Polar residues" evidence="2">
    <location>
        <begin position="157"/>
        <end position="168"/>
    </location>
</feature>
<evidence type="ECO:0000256" key="2">
    <source>
        <dbReference type="SAM" id="MobiDB-lite"/>
    </source>
</evidence>
<feature type="compositionally biased region" description="Polar residues" evidence="2">
    <location>
        <begin position="1987"/>
        <end position="2010"/>
    </location>
</feature>
<feature type="compositionally biased region" description="Basic and acidic residues" evidence="2">
    <location>
        <begin position="1953"/>
        <end position="1962"/>
    </location>
</feature>
<gene>
    <name evidence="4" type="ORF">PoB_006401900</name>
</gene>
<dbReference type="Proteomes" id="UP000735302">
    <property type="component" value="Unassembled WGS sequence"/>
</dbReference>
<proteinExistence type="predicted"/>
<feature type="region of interest" description="Disordered" evidence="2">
    <location>
        <begin position="1072"/>
        <end position="1091"/>
    </location>
</feature>
<keyword evidence="1" id="KW-0862">Zinc</keyword>
<dbReference type="InterPro" id="IPR036236">
    <property type="entry name" value="Znf_C2H2_sf"/>
</dbReference>
<evidence type="ECO:0000259" key="3">
    <source>
        <dbReference type="PROSITE" id="PS50157"/>
    </source>
</evidence>
<feature type="compositionally biased region" description="Polar residues" evidence="2">
    <location>
        <begin position="730"/>
        <end position="744"/>
    </location>
</feature>
<feature type="compositionally biased region" description="Basic and acidic residues" evidence="2">
    <location>
        <begin position="625"/>
        <end position="639"/>
    </location>
</feature>
<feature type="region of interest" description="Disordered" evidence="2">
    <location>
        <begin position="1983"/>
        <end position="2018"/>
    </location>
</feature>
<accession>A0AAV4D034</accession>
<feature type="compositionally biased region" description="Low complexity" evidence="2">
    <location>
        <begin position="1075"/>
        <end position="1085"/>
    </location>
</feature>
<feature type="region of interest" description="Disordered" evidence="2">
    <location>
        <begin position="1632"/>
        <end position="1673"/>
    </location>
</feature>
<feature type="region of interest" description="Disordered" evidence="2">
    <location>
        <begin position="267"/>
        <end position="286"/>
    </location>
</feature>
<sequence length="2283" mass="255034">MKPISRRMKQINREKDGKKIDVSQLRQPIQLGGSALEQILNGIHYGTTEMRSLLQQECNFIFECKVCRALFRDLPNFISHKRNFCDKSALDENWMDLANMPADEVIVVEPEPPEESRPDTCVPSSSLSANEQDYVHRATADNHNQPMCGASKNFDSLSELQHETTSPESPEKQATADYQSDIVSVKQQQQKPDQKHMETSATSEPRLSLEKTIQRIQARNQRKSSALVVYTEAADKLQRQKENVRVTTIKATPIPTNRNAVFVDVSTSSKNEQDHSSYKQSSQASVLDEDFHEKRAFENQVTEKEDEFVQHRKTESLCSNEEKKAKWTEKTDNEVDRKFSNTKDELGTQKNSQKQNMFKKKEIILPKKEQIFSNNGQEEHQQRLSLDNCRSHKKKGGMRLLENKIGEEKKHLEKKDEEKRRSHLELRENISSPAVRERNASIGKEPVKLSKTKDIYPEPQQILMDNLREMQDKVKQKAAAEGKMEILEVSDEDSDPTTENENIFKSLSPLTNNDLAVASPMYQSKSPSLKHGVYKCRMCTYEAVDKADCTRHILRKHRYAMRHKSASAIRSMAVFQSSSKRHKRINSAISQDSSEKSNQELQQEKSDLRDMVRKNLQFALQKAEEVLSTRQHTKPEPRNRSKKEQKKEDDTHPLKCQKCGKLYSSKSSLKFHDSVVHAEQRTYYPCSICKNVFSSLFNAMRHMKTAHGKSSEKVEEMRSILKKKAFSKSVSLPHEQNGTSNISHVKQELSTRKRALKNSVESTPLKRIKQGDEDEMGEGNQFGLSSRDVETPSKRNQLNNTGNDLSHCKGKTVASRDKANDYATRIIKDEKNNTIENLPALRESHLVDQALKSDSVNSLIHLQKARQDTDPESTQSPQSILPYDVSARNNPYICSKCKRSFGRKISFDNHVEGCCGVKMDTVTPKSEAKVTHMTKSLTVDTVSDRMPVLSPLQRSSARKLQRDTPSKSQLSPVSLLSVAGTIGTRSKHRDSSSESQKSTSSELLTTGPPKARRNRSLSADRSKGRVKDMITSKRCNSIKRQTASFGNIHDGIRGRARRSVYSKYSKALVNTQDLSKTQQSQQSGKSDGRKAYAIKNSDATLNSVSDNSAKKGASLYVDSVELSSSTPKDESKEISRSKPYGFNSSIQTRNSKPALASKTPQNSRRSSSQSCKESIDNISVQKSPDQDRSVLEAGKDGCNKRSVQPEVKGNVSETLNSESEGSEKFCSVTKRSPDNMSYRLSKDDQNVPLQSVISNFNAKLETQSMPTDLKSPNLQNIAKKDDPTCTHVVNSIKESSPNRSHAQISENDDACHSNNSIVIHQEKNSLPTHVNVSSRLNTGTHQKSGSCQKGISEPGEAVLTSRKDHLQNPQRNLANQGAIDKLMDALRQNFVKKTNRGRQLDDTGLELSELKTETAVNFKKKDSTEAAKQETENNDESAKAYLPPSAPESCNLNHTSTKVSHLAAKEEKNALKIKKNVLIVDYSNSTSTVDEDIQEESASQSPKKMDDHTLVNSIHPMIEDKMSLPMSWTLKPLPEKIWTPEIISQGQVLNSLSISSSIVLESSKSAQHKSPSASIASQNVGEKNKHAVNSPSLSMSSAEQRTSKRISNSAPLLSIKESGKKQEKCLNIKEINAHAVKPSQPSSRKADGHGQSSKVEGQGHHMNHNSSSDEKCDLLPSVSTEHAENANDDHGDLIEINSIQPRHLRQSSSSNAPESPSASGTDTHSESSERPKRDHRQKISKISERIKEKTKLSSFRSSTKQSLSKSSVFREKSTRPLKRREGHKEMKESTKEKNVKIDSFDTVVPKNTKPREVLIYKDEGTSDDLKATRIKSTANRTYVMRTTAGAEKLECFDKSKIYKFVDKAKTSCLACGEKYTKMYNLRRHIIRNHLKWTRFKCILCGCETYDRSECARHIKKAHRKTLRPNQSVKTLIVNLTKQGCQARSQKISHSIKKNQETERKQSESIYARPTLSLRRRGRPTLALLSSPPASFENNSQKASISSNNNKQNVGVKQGKDATDDNAELNKSAAHSSALTPKFTEENLSLSCKNTTSKSITSETEENTLDAIDPSKWKESTTRKPVVSSSDAMGLSQVSKFRCQASKDCPDKKNIFAQIQSKDASQAISKSTESTKVQPQESVSRSKRSEKLAESPSYSHSQEAKTVSFTAQEIASPSLQKSHSENSIIGPSSSCHGEISLVVPSSQTVPVELDHPVPLQKTGTSSEFNNTPPTAKVLQMCVEQKDNSSTTSIPSSNVSETVAVSSQSFSTVMISQSHEGDNSFLAPE</sequence>
<dbReference type="Gene3D" id="3.30.160.60">
    <property type="entry name" value="Classic Zinc Finger"/>
    <property type="match status" value="2"/>
</dbReference>
<feature type="compositionally biased region" description="Basic and acidic residues" evidence="2">
    <location>
        <begin position="1421"/>
        <end position="1431"/>
    </location>
</feature>
<feature type="compositionally biased region" description="Polar residues" evidence="2">
    <location>
        <begin position="1142"/>
        <end position="1151"/>
    </location>
</feature>
<feature type="region of interest" description="Disordered" evidence="2">
    <location>
        <begin position="730"/>
        <end position="809"/>
    </location>
</feature>
<feature type="region of interest" description="Disordered" evidence="2">
    <location>
        <begin position="946"/>
        <end position="1031"/>
    </location>
</feature>
<dbReference type="PROSITE" id="PS50157">
    <property type="entry name" value="ZINC_FINGER_C2H2_2"/>
    <property type="match status" value="2"/>
</dbReference>
<feature type="domain" description="C2H2-type" evidence="3">
    <location>
        <begin position="684"/>
        <end position="712"/>
    </location>
</feature>
<dbReference type="InterPro" id="IPR039149">
    <property type="entry name" value="ZNF800"/>
</dbReference>
<name>A0AAV4D034_9GAST</name>
<feature type="region of interest" description="Disordered" evidence="2">
    <location>
        <begin position="1702"/>
        <end position="1792"/>
    </location>
</feature>
<feature type="compositionally biased region" description="Low complexity" evidence="2">
    <location>
        <begin position="993"/>
        <end position="1006"/>
    </location>
</feature>
<keyword evidence="1" id="KW-0479">Metal-binding</keyword>
<organism evidence="4 5">
    <name type="scientific">Plakobranchus ocellatus</name>
    <dbReference type="NCBI Taxonomy" id="259542"/>
    <lineage>
        <taxon>Eukaryota</taxon>
        <taxon>Metazoa</taxon>
        <taxon>Spiralia</taxon>
        <taxon>Lophotrochozoa</taxon>
        <taxon>Mollusca</taxon>
        <taxon>Gastropoda</taxon>
        <taxon>Heterobranchia</taxon>
        <taxon>Euthyneura</taxon>
        <taxon>Panpulmonata</taxon>
        <taxon>Sacoglossa</taxon>
        <taxon>Placobranchoidea</taxon>
        <taxon>Plakobranchidae</taxon>
        <taxon>Plakobranchus</taxon>
    </lineage>
</organism>
<feature type="compositionally biased region" description="Basic and acidic residues" evidence="2">
    <location>
        <begin position="1782"/>
        <end position="1792"/>
    </location>
</feature>
<protein>
    <submittedName>
        <fullName evidence="4">Zinc finger protein 800</fullName>
    </submittedName>
</protein>
<dbReference type="SMART" id="SM00355">
    <property type="entry name" value="ZnF_C2H2"/>
    <property type="match status" value="7"/>
</dbReference>
<feature type="region of interest" description="Disordered" evidence="2">
    <location>
        <begin position="2118"/>
        <end position="2161"/>
    </location>
</feature>
<keyword evidence="5" id="KW-1185">Reference proteome</keyword>
<feature type="region of interest" description="Disordered" evidence="2">
    <location>
        <begin position="1944"/>
        <end position="1971"/>
    </location>
</feature>
<feature type="region of interest" description="Disordered" evidence="2">
    <location>
        <begin position="2047"/>
        <end position="2088"/>
    </location>
</feature>
<feature type="compositionally biased region" description="Basic and acidic residues" evidence="2">
    <location>
        <begin position="1184"/>
        <end position="1199"/>
    </location>
</feature>
<dbReference type="EMBL" id="BLXT01007237">
    <property type="protein sequence ID" value="GFO37514.1"/>
    <property type="molecule type" value="Genomic_DNA"/>
</dbReference>
<feature type="region of interest" description="Disordered" evidence="2">
    <location>
        <begin position="575"/>
        <end position="605"/>
    </location>
</feature>
<evidence type="ECO:0000256" key="1">
    <source>
        <dbReference type="PROSITE-ProRule" id="PRU00042"/>
    </source>
</evidence>
<feature type="compositionally biased region" description="Basic and acidic residues" evidence="2">
    <location>
        <begin position="1018"/>
        <end position="1031"/>
    </location>
</feature>
<feature type="region of interest" description="Disordered" evidence="2">
    <location>
        <begin position="1421"/>
        <end position="1449"/>
    </location>
</feature>
<evidence type="ECO:0000313" key="5">
    <source>
        <dbReference type="Proteomes" id="UP000735302"/>
    </source>
</evidence>
<feature type="compositionally biased region" description="Basic and acidic residues" evidence="2">
    <location>
        <begin position="1127"/>
        <end position="1136"/>
    </location>
</feature>
<feature type="region of interest" description="Disordered" evidence="2">
    <location>
        <begin position="157"/>
        <end position="176"/>
    </location>
</feature>
<feature type="compositionally biased region" description="Basic and acidic residues" evidence="2">
    <location>
        <begin position="1741"/>
        <end position="1751"/>
    </location>
</feature>
<feature type="region of interest" description="Disordered" evidence="2">
    <location>
        <begin position="625"/>
        <end position="652"/>
    </location>
</feature>
<feature type="compositionally biased region" description="Low complexity" evidence="2">
    <location>
        <begin position="2048"/>
        <end position="2057"/>
    </location>
</feature>
<feature type="compositionally biased region" description="Polar residues" evidence="2">
    <location>
        <begin position="2118"/>
        <end position="2138"/>
    </location>
</feature>
<feature type="domain" description="C2H2-type" evidence="3">
    <location>
        <begin position="654"/>
        <end position="682"/>
    </location>
</feature>
<feature type="compositionally biased region" description="Low complexity" evidence="2">
    <location>
        <begin position="1161"/>
        <end position="1170"/>
    </location>
</feature>
<feature type="compositionally biased region" description="Polar residues" evidence="2">
    <location>
        <begin position="1568"/>
        <end position="1611"/>
    </location>
</feature>
<feature type="region of interest" description="Disordered" evidence="2">
    <location>
        <begin position="183"/>
        <end position="206"/>
    </location>
</feature>
<feature type="compositionally biased region" description="Polar residues" evidence="2">
    <location>
        <begin position="794"/>
        <end position="804"/>
    </location>
</feature>
<evidence type="ECO:0000313" key="4">
    <source>
        <dbReference type="EMBL" id="GFO37514.1"/>
    </source>
</evidence>
<feature type="compositionally biased region" description="Basic and acidic residues" evidence="2">
    <location>
        <begin position="2068"/>
        <end position="2077"/>
    </location>
</feature>
<feature type="region of interest" description="Disordered" evidence="2">
    <location>
        <begin position="1120"/>
        <end position="1227"/>
    </location>
</feature>
<comment type="caution">
    <text evidence="4">The sequence shown here is derived from an EMBL/GenBank/DDBJ whole genome shotgun (WGS) entry which is preliminary data.</text>
</comment>
<feature type="compositionally biased region" description="Basic and acidic residues" evidence="2">
    <location>
        <begin position="1723"/>
        <end position="1732"/>
    </location>
</feature>
<dbReference type="PROSITE" id="PS00028">
    <property type="entry name" value="ZINC_FINGER_C2H2_1"/>
    <property type="match status" value="3"/>
</dbReference>
<feature type="compositionally biased region" description="Low complexity" evidence="2">
    <location>
        <begin position="1707"/>
        <end position="1719"/>
    </location>
</feature>
<reference evidence="4 5" key="1">
    <citation type="journal article" date="2021" name="Elife">
        <title>Chloroplast acquisition without the gene transfer in kleptoplastic sea slugs, Plakobranchus ocellatus.</title>
        <authorList>
            <person name="Maeda T."/>
            <person name="Takahashi S."/>
            <person name="Yoshida T."/>
            <person name="Shimamura S."/>
            <person name="Takaki Y."/>
            <person name="Nagai Y."/>
            <person name="Toyoda A."/>
            <person name="Suzuki Y."/>
            <person name="Arimoto A."/>
            <person name="Ishii H."/>
            <person name="Satoh N."/>
            <person name="Nishiyama T."/>
            <person name="Hasebe M."/>
            <person name="Maruyama T."/>
            <person name="Minagawa J."/>
            <person name="Obokata J."/>
            <person name="Shigenobu S."/>
        </authorList>
    </citation>
    <scope>NUCLEOTIDE SEQUENCE [LARGE SCALE GENOMIC DNA]</scope>
</reference>
<feature type="compositionally biased region" description="Low complexity" evidence="2">
    <location>
        <begin position="1752"/>
        <end position="1767"/>
    </location>
</feature>
<feature type="region of interest" description="Disordered" evidence="2">
    <location>
        <begin position="1563"/>
        <end position="1619"/>
    </location>
</feature>
<feature type="compositionally biased region" description="Polar residues" evidence="2">
    <location>
        <begin position="2151"/>
        <end position="2161"/>
    </location>
</feature>